<reference evidence="3 4" key="1">
    <citation type="journal article" date="2013" name="Proc. Natl. Acad. Sci. U.S.A.">
        <title>Fine-scale variation in meiotic recombination in Mimulus inferred from population shotgun sequencing.</title>
        <authorList>
            <person name="Hellsten U."/>
            <person name="Wright K.M."/>
            <person name="Jenkins J."/>
            <person name="Shu S."/>
            <person name="Yuan Y."/>
            <person name="Wessler S.R."/>
            <person name="Schmutz J."/>
            <person name="Willis J.H."/>
            <person name="Rokhsar D.S."/>
        </authorList>
    </citation>
    <scope>NUCLEOTIDE SEQUENCE [LARGE SCALE GENOMIC DNA]</scope>
    <source>
        <strain evidence="4">cv. DUN x IM62</strain>
    </source>
</reference>
<dbReference type="NCBIfam" id="TIGR00756">
    <property type="entry name" value="PPR"/>
    <property type="match status" value="8"/>
</dbReference>
<feature type="repeat" description="PPR" evidence="2">
    <location>
        <begin position="982"/>
        <end position="1016"/>
    </location>
</feature>
<feature type="repeat" description="PPR" evidence="2">
    <location>
        <begin position="453"/>
        <end position="487"/>
    </location>
</feature>
<keyword evidence="1" id="KW-0677">Repeat</keyword>
<feature type="repeat" description="PPR" evidence="2">
    <location>
        <begin position="558"/>
        <end position="592"/>
    </location>
</feature>
<evidence type="ECO:0000313" key="3">
    <source>
        <dbReference type="EMBL" id="EYU34646.1"/>
    </source>
</evidence>
<dbReference type="STRING" id="4155.A0A022R349"/>
<organism evidence="3 4">
    <name type="scientific">Erythranthe guttata</name>
    <name type="common">Yellow monkey flower</name>
    <name type="synonym">Mimulus guttatus</name>
    <dbReference type="NCBI Taxonomy" id="4155"/>
    <lineage>
        <taxon>Eukaryota</taxon>
        <taxon>Viridiplantae</taxon>
        <taxon>Streptophyta</taxon>
        <taxon>Embryophyta</taxon>
        <taxon>Tracheophyta</taxon>
        <taxon>Spermatophyta</taxon>
        <taxon>Magnoliopsida</taxon>
        <taxon>eudicotyledons</taxon>
        <taxon>Gunneridae</taxon>
        <taxon>Pentapetalae</taxon>
        <taxon>asterids</taxon>
        <taxon>lamiids</taxon>
        <taxon>Lamiales</taxon>
        <taxon>Phrymaceae</taxon>
        <taxon>Erythranthe</taxon>
    </lineage>
</organism>
<proteinExistence type="predicted"/>
<dbReference type="AlphaFoldDB" id="A0A022R349"/>
<evidence type="ECO:0000256" key="1">
    <source>
        <dbReference type="ARBA" id="ARBA00022737"/>
    </source>
</evidence>
<dbReference type="GO" id="GO:0003729">
    <property type="term" value="F:mRNA binding"/>
    <property type="evidence" value="ECO:0000318"/>
    <property type="project" value="GO_Central"/>
</dbReference>
<dbReference type="PANTHER" id="PTHR47932">
    <property type="entry name" value="ATPASE EXPRESSION PROTEIN 3"/>
    <property type="match status" value="1"/>
</dbReference>
<dbReference type="InterPro" id="IPR002885">
    <property type="entry name" value="PPR_rpt"/>
</dbReference>
<dbReference type="Pfam" id="PF13041">
    <property type="entry name" value="PPR_2"/>
    <property type="match status" value="2"/>
</dbReference>
<feature type="repeat" description="PPR" evidence="2">
    <location>
        <begin position="282"/>
        <end position="316"/>
    </location>
</feature>
<accession>A0A022R349</accession>
<evidence type="ECO:0000256" key="2">
    <source>
        <dbReference type="PROSITE-ProRule" id="PRU00708"/>
    </source>
</evidence>
<dbReference type="PANTHER" id="PTHR47932:SF63">
    <property type="entry name" value="OS08G0290000 PROTEIN"/>
    <property type="match status" value="1"/>
</dbReference>
<feature type="repeat" description="PPR" evidence="2">
    <location>
        <begin position="663"/>
        <end position="697"/>
    </location>
</feature>
<gene>
    <name evidence="3" type="ORF">MIMGU_mgv1a000582mg</name>
</gene>
<dbReference type="eggNOG" id="KOG4197">
    <property type="taxonomic scope" value="Eukaryota"/>
</dbReference>
<dbReference type="InterPro" id="IPR011990">
    <property type="entry name" value="TPR-like_helical_dom_sf"/>
</dbReference>
<feature type="repeat" description="PPR" evidence="2">
    <location>
        <begin position="911"/>
        <end position="946"/>
    </location>
</feature>
<dbReference type="SUPFAM" id="SSF81901">
    <property type="entry name" value="HCP-like"/>
    <property type="match status" value="1"/>
</dbReference>
<dbReference type="PROSITE" id="PS51375">
    <property type="entry name" value="PPR"/>
    <property type="match status" value="9"/>
</dbReference>
<evidence type="ECO:0000313" key="4">
    <source>
        <dbReference type="Proteomes" id="UP000030748"/>
    </source>
</evidence>
<dbReference type="EMBL" id="KI630674">
    <property type="protein sequence ID" value="EYU34646.1"/>
    <property type="molecule type" value="Genomic_DNA"/>
</dbReference>
<keyword evidence="4" id="KW-1185">Reference proteome</keyword>
<dbReference type="Gene3D" id="1.25.40.10">
    <property type="entry name" value="Tetratricopeptide repeat domain"/>
    <property type="match status" value="9"/>
</dbReference>
<name>A0A022R349_ERYGU</name>
<feature type="repeat" description="PPR" evidence="2">
    <location>
        <begin position="768"/>
        <end position="802"/>
    </location>
</feature>
<sequence length="1059" mass="120516">MSCKIMASMLVRAGFFIEVECLLSRSESRGILLDCDGVFGNLIEGYLKEFELDRAISAYERMRGLALVPSLSSYRALVKYLVGVDETQLMYRVYLDMINNKVGIGGSVEEDDIHESVVRMLCIDGKVQEARNLVKEFLNYGVRPSDLVVNAISCGYCNKKDYDDLLRFFAEVKVAPDALIGNKILFSLCRDYGVDEASIFLQKLEEIGFCPNEIAFGILIGSSCLERKLKNALFYVSDILSSGLKPHLYSYNALLSAMFEEGMSKHAREILVEMSEMGVTPNLSTYKILVAGFCRARQFDEVKAIVCEMSDNDLVKISSLEDPLTKGFMLLGLSQSEVKIRRDNDKGFSKTEFYDNLGNGLYLDTNLDEYENKITRVLDNSMLLDFNSVIIENLEFRDVESSLVMVDETAKWGQELSLNAVSCLLSRLCRDSLNVETINCLLEAMSKSIYQLDRKTLNMLVQTFGKTGFTFRARTLFDGMMRRGYNIDNDTYSALLFDACKRGDSRSFRKFFSLARESNWSPEEKDGNALVVSMCKNKWFDEACALLEEFSTQAGIFDHMAYSCLVSGFCREKRFAKALGIFENMLFRKLSPPVEMYARLISRICRTNFEKAIELKNTCSMDNQPSALLPIDCALIKGLCKSKRFQEANILFEQVLFKGFVPNSDVFNALIEGYCGERNFKKVKEFLCFMIRKNLRFSISTYGNILRMACKKGNFFLAMRSKELMLRITEFPEIVLYNILIFHISSTKNSSVLDSMIEELRKKGLQFDDVTYNYVIRGFLLCNDISCSLHYLRNMLRQDLKPSNRSLREIIIFLCRNLEVELALELSREMELRGWIFGSVIQSSIVEALLGKGTNVNKAVEFLDRIASKSLIPENVNYDYLIKRFYEHGRVDKAVELLNVMLRKGGGGPPESTSYDYIIQGLCKDYCNLDKALDFYGEMLCRGLKPSVVTWNILVCGLSEFGRVEEAEELLRSMIESGEIPSRRVFNAVIDKYRSDKNFGKTFEIVNLMQEKGYVPDFETHWSLVSNLSDSRKKDGGKTSKGFLSNLLEGFGFSAKKIG</sequence>
<dbReference type="Proteomes" id="UP000030748">
    <property type="component" value="Unassembled WGS sequence"/>
</dbReference>
<protein>
    <recommendedName>
        <fullName evidence="5">Pentacotripeptide-repeat region of PRORP domain-containing protein</fullName>
    </recommendedName>
</protein>
<feature type="repeat" description="PPR" evidence="2">
    <location>
        <begin position="947"/>
        <end position="981"/>
    </location>
</feature>
<evidence type="ECO:0008006" key="5">
    <source>
        <dbReference type="Google" id="ProtNLM"/>
    </source>
</evidence>
<feature type="repeat" description="PPR" evidence="2">
    <location>
        <begin position="247"/>
        <end position="281"/>
    </location>
</feature>
<dbReference type="Pfam" id="PF01535">
    <property type="entry name" value="PPR"/>
    <property type="match status" value="5"/>
</dbReference>